<reference evidence="1" key="1">
    <citation type="submission" date="2021-12" db="EMBL/GenBank/DDBJ databases">
        <authorList>
            <person name="Khadka S."/>
            <person name="Uribe D.A."/>
            <person name="Klipsch I.N."/>
            <person name="Rene S.R."/>
            <person name="Jimenez M.L."/>
            <person name="Saini B.K."/>
            <person name="Zugasti M."/>
            <person name="Bullon R.M."/>
            <person name="Sharp C.D."/>
            <person name="Kapinga K.O."/>
            <person name="Warner C.P."/>
            <person name="Sarinana J."/>
            <person name="Jimenez A."/>
            <person name="Layton S.R."/>
            <person name="Nayek S."/>
            <person name="Hughes L.E."/>
            <person name="Garlena R.A."/>
            <person name="Russell D.A."/>
            <person name="Jacobs-Sera D."/>
            <person name="Hatfull G.F."/>
        </authorList>
    </citation>
    <scope>NUCLEOTIDE SEQUENCE</scope>
</reference>
<proteinExistence type="predicted"/>
<dbReference type="GeneID" id="77927004"/>
<keyword evidence="3" id="KW-1185">Reference proteome</keyword>
<evidence type="ECO:0000313" key="2">
    <source>
        <dbReference type="EMBL" id="UMO76399.1"/>
    </source>
</evidence>
<gene>
    <name evidence="1" type="primary">1</name>
    <name evidence="2" type="synonym">256</name>
    <name evidence="1" type="ORF">SEA_TOMAS_1</name>
    <name evidence="2" type="ORF">SEA_TOMAS_256</name>
</gene>
<evidence type="ECO:0000313" key="3">
    <source>
        <dbReference type="Proteomes" id="UP001202581"/>
    </source>
</evidence>
<protein>
    <submittedName>
        <fullName evidence="1">Uncharacterized protein</fullName>
    </submittedName>
</protein>
<accession>A0AA49BT24</accession>
<dbReference type="RefSeq" id="YP_010651129.1">
    <property type="nucleotide sequence ID" value="NC_070781.1"/>
</dbReference>
<sequence>MTVKDLTVFVDRGRDIETMIFHNVEKIEFEGAPGSTMLTFQHGTEVYRIPFVLYWVEGN</sequence>
<organism evidence="1 3">
    <name type="scientific">Streptomyces phage Tomas</name>
    <dbReference type="NCBI Taxonomy" id="2914443"/>
    <lineage>
        <taxon>Viruses</taxon>
        <taxon>Duplodnaviria</taxon>
        <taxon>Heunggongvirae</taxon>
        <taxon>Uroviricota</taxon>
        <taxon>Caudoviricetes</taxon>
        <taxon>Stanwilliamsviridae</taxon>
        <taxon>Boydwoodruffvirinae</taxon>
        <taxon>Tomasvirus</taxon>
        <taxon>Tomasvirus tomas</taxon>
    </lineage>
</organism>
<dbReference type="KEGG" id="vg:77927004"/>
<dbReference type="EMBL" id="OL829978">
    <property type="protein sequence ID" value="UMO76399.1"/>
    <property type="molecule type" value="Genomic_DNA"/>
</dbReference>
<evidence type="ECO:0000313" key="1">
    <source>
        <dbReference type="EMBL" id="UMO76192.1"/>
    </source>
</evidence>
<dbReference type="EMBL" id="OL829978">
    <property type="protein sequence ID" value="UMO76192.1"/>
    <property type="molecule type" value="Genomic_DNA"/>
</dbReference>
<name>A0AA49BT24_9CAUD</name>
<dbReference type="Proteomes" id="UP001202581">
    <property type="component" value="Segment"/>
</dbReference>